<comment type="function">
    <text evidence="6">Component of the ESCRT-I complex, a regulator of vesicular trafficking process. Required for the sorting of endocytic ubiquitinated cargos into multivesicular bodies. May be involved in cell growth and differentiation.</text>
</comment>
<sequence>MLSRIFRDDVENAQANRKRQIDTLKVFNDNVTELKENEEYKVDFIVGDIPMCLIIHLPPEFPLEKPTIRVQPPVQHMWVNSNSTDVDKAPGLLNFTVHSDLGRVVQVIIREFKIRPAVVVGCSSGILPDNPVVVTKVFNYTTSFPELLSLSNEELQLLNNNQDKLDEFVCSLKPCVDCNNLIESRFVDVESIARDNLSKQGRLENLKKQVLKQVEQAKALKASFDSKNKEFEKLCQQFQPLNICHVLRLEAINSDEESEVIAEKFLNKEIDIEQFLVEYIEKRKVSHIRKTKEEKLSNQLKELQRAGY</sequence>
<organism evidence="9 10">
    <name type="scientific">Polyplax serrata</name>
    <name type="common">Common mouse louse</name>
    <dbReference type="NCBI Taxonomy" id="468196"/>
    <lineage>
        <taxon>Eukaryota</taxon>
        <taxon>Metazoa</taxon>
        <taxon>Ecdysozoa</taxon>
        <taxon>Arthropoda</taxon>
        <taxon>Hexapoda</taxon>
        <taxon>Insecta</taxon>
        <taxon>Pterygota</taxon>
        <taxon>Neoptera</taxon>
        <taxon>Paraneoptera</taxon>
        <taxon>Psocodea</taxon>
        <taxon>Troctomorpha</taxon>
        <taxon>Phthiraptera</taxon>
        <taxon>Anoplura</taxon>
        <taxon>Polyplacidae</taxon>
        <taxon>Polyplax</taxon>
    </lineage>
</organism>
<dbReference type="GO" id="GO:0006623">
    <property type="term" value="P:protein targeting to vacuole"/>
    <property type="evidence" value="ECO:0007669"/>
    <property type="project" value="TreeGrafter"/>
</dbReference>
<evidence type="ECO:0000259" key="8">
    <source>
        <dbReference type="PROSITE" id="PS51314"/>
    </source>
</evidence>
<dbReference type="GO" id="GO:0006612">
    <property type="term" value="P:protein targeting to membrane"/>
    <property type="evidence" value="ECO:0007669"/>
    <property type="project" value="TreeGrafter"/>
</dbReference>
<dbReference type="GO" id="GO:0043162">
    <property type="term" value="P:ubiquitin-dependent protein catabolic process via the multivesicular body sorting pathway"/>
    <property type="evidence" value="ECO:0007669"/>
    <property type="project" value="TreeGrafter"/>
</dbReference>
<dbReference type="PANTHER" id="PTHR13678">
    <property type="entry name" value="VACUOLAR PROTEIN SORTING-ASSOCIATED PROTEIN 37"/>
    <property type="match status" value="1"/>
</dbReference>
<comment type="caution">
    <text evidence="9">The sequence shown here is derived from an EMBL/GenBank/DDBJ whole genome shotgun (WGS) entry which is preliminary data.</text>
</comment>
<keyword evidence="4" id="KW-0967">Endosome</keyword>
<dbReference type="PROSITE" id="PS51314">
    <property type="entry name" value="VPS37_C"/>
    <property type="match status" value="1"/>
</dbReference>
<evidence type="ECO:0000256" key="5">
    <source>
        <dbReference type="ARBA" id="ARBA00022927"/>
    </source>
</evidence>
<comment type="similarity">
    <text evidence="2">Belongs to the VPS37 family.</text>
</comment>
<dbReference type="Gene3D" id="1.10.287.660">
    <property type="entry name" value="Helix hairpin bin"/>
    <property type="match status" value="1"/>
</dbReference>
<dbReference type="CDD" id="cd11685">
    <property type="entry name" value="UEV_TSG101-like"/>
    <property type="match status" value="1"/>
</dbReference>
<dbReference type="InterPro" id="IPR009851">
    <property type="entry name" value="Mod_r"/>
</dbReference>
<evidence type="ECO:0000256" key="1">
    <source>
        <dbReference type="ARBA" id="ARBA00004633"/>
    </source>
</evidence>
<dbReference type="GO" id="GO:0000813">
    <property type="term" value="C:ESCRT I complex"/>
    <property type="evidence" value="ECO:0007669"/>
    <property type="project" value="UniProtKB-ARBA"/>
</dbReference>
<name>A0AAN8SAV3_POLSC</name>
<dbReference type="Pfam" id="PF07200">
    <property type="entry name" value="Mod_r"/>
    <property type="match status" value="1"/>
</dbReference>
<dbReference type="EMBL" id="JAWJWE010000002">
    <property type="protein sequence ID" value="KAK6642960.1"/>
    <property type="molecule type" value="Genomic_DNA"/>
</dbReference>
<evidence type="ECO:0000256" key="6">
    <source>
        <dbReference type="ARBA" id="ARBA00025010"/>
    </source>
</evidence>
<evidence type="ECO:0000256" key="2">
    <source>
        <dbReference type="ARBA" id="ARBA00007617"/>
    </source>
</evidence>
<reference evidence="9 10" key="1">
    <citation type="submission" date="2023-10" db="EMBL/GenBank/DDBJ databases">
        <title>Genomes of two closely related lineages of the louse Polyplax serrata with different host specificities.</title>
        <authorList>
            <person name="Martinu J."/>
            <person name="Tarabai H."/>
            <person name="Stefka J."/>
            <person name="Hypsa V."/>
        </authorList>
    </citation>
    <scope>NUCLEOTIDE SEQUENCE [LARGE SCALE GENOMIC DNA]</scope>
    <source>
        <strain evidence="9">HR10_N</strain>
    </source>
</reference>
<comment type="subcellular location">
    <subcellularLocation>
        <location evidence="1">Late endosome membrane</location>
        <topology evidence="1">Peripheral membrane protein</topology>
    </subcellularLocation>
</comment>
<evidence type="ECO:0000256" key="4">
    <source>
        <dbReference type="ARBA" id="ARBA00022753"/>
    </source>
</evidence>
<accession>A0AAN8SAV3</accession>
<proteinExistence type="inferred from homology"/>
<dbReference type="GO" id="GO:0031902">
    <property type="term" value="C:late endosome membrane"/>
    <property type="evidence" value="ECO:0007669"/>
    <property type="project" value="UniProtKB-SubCell"/>
</dbReference>
<dbReference type="PANTHER" id="PTHR13678:SF25">
    <property type="entry name" value="EG:115C2.5 PROTEIN"/>
    <property type="match status" value="1"/>
</dbReference>
<dbReference type="AlphaFoldDB" id="A0AAN8SAV3"/>
<gene>
    <name evidence="9" type="ORF">RUM43_004462</name>
</gene>
<dbReference type="InterPro" id="IPR037202">
    <property type="entry name" value="ESCRT_assembly_dom"/>
</dbReference>
<keyword evidence="3 7" id="KW-0813">Transport</keyword>
<evidence type="ECO:0000313" key="9">
    <source>
        <dbReference type="EMBL" id="KAK6642960.1"/>
    </source>
</evidence>
<dbReference type="SUPFAM" id="SSF140111">
    <property type="entry name" value="Endosomal sorting complex assembly domain"/>
    <property type="match status" value="1"/>
</dbReference>
<keyword evidence="5 7" id="KW-0653">Protein transport</keyword>
<dbReference type="InterPro" id="IPR029012">
    <property type="entry name" value="Helix_hairpin_bin_sf"/>
</dbReference>
<evidence type="ECO:0000256" key="3">
    <source>
        <dbReference type="ARBA" id="ARBA00022448"/>
    </source>
</evidence>
<evidence type="ECO:0000313" key="10">
    <source>
        <dbReference type="Proteomes" id="UP001372834"/>
    </source>
</evidence>
<dbReference type="Proteomes" id="UP001372834">
    <property type="component" value="Unassembled WGS sequence"/>
</dbReference>
<protein>
    <recommendedName>
        <fullName evidence="8">VPS37 C-terminal domain-containing protein</fullName>
    </recommendedName>
</protein>
<feature type="domain" description="VPS37 C-terminal" evidence="8">
    <location>
        <begin position="221"/>
        <end position="308"/>
    </location>
</feature>
<evidence type="ECO:0000256" key="7">
    <source>
        <dbReference type="PROSITE-ProRule" id="PRU00646"/>
    </source>
</evidence>